<evidence type="ECO:0000313" key="8">
    <source>
        <dbReference type="EMBL" id="KAL2526250.1"/>
    </source>
</evidence>
<reference evidence="9" key="1">
    <citation type="submission" date="2024-07" db="EMBL/GenBank/DDBJ databases">
        <title>Two chromosome-level genome assemblies of Korean endemic species Abeliophyllum distichum and Forsythia ovata (Oleaceae).</title>
        <authorList>
            <person name="Jang H."/>
        </authorList>
    </citation>
    <scope>NUCLEOTIDE SEQUENCE [LARGE SCALE GENOMIC DNA]</scope>
</reference>
<dbReference type="EMBL" id="JBFOLK010000003">
    <property type="protein sequence ID" value="KAL2526250.1"/>
    <property type="molecule type" value="Genomic_DNA"/>
</dbReference>
<dbReference type="Proteomes" id="UP001604336">
    <property type="component" value="Unassembled WGS sequence"/>
</dbReference>
<accession>A0ABD1UNZ3</accession>
<feature type="compositionally biased region" description="Basic and acidic residues" evidence="5">
    <location>
        <begin position="267"/>
        <end position="345"/>
    </location>
</feature>
<organism evidence="8 9">
    <name type="scientific">Abeliophyllum distichum</name>
    <dbReference type="NCBI Taxonomy" id="126358"/>
    <lineage>
        <taxon>Eukaryota</taxon>
        <taxon>Viridiplantae</taxon>
        <taxon>Streptophyta</taxon>
        <taxon>Embryophyta</taxon>
        <taxon>Tracheophyta</taxon>
        <taxon>Spermatophyta</taxon>
        <taxon>Magnoliopsida</taxon>
        <taxon>eudicotyledons</taxon>
        <taxon>Gunneridae</taxon>
        <taxon>Pentapetalae</taxon>
        <taxon>asterids</taxon>
        <taxon>lamiids</taxon>
        <taxon>Lamiales</taxon>
        <taxon>Oleaceae</taxon>
        <taxon>Forsythieae</taxon>
        <taxon>Abeliophyllum</taxon>
    </lineage>
</organism>
<evidence type="ECO:0000256" key="5">
    <source>
        <dbReference type="SAM" id="MobiDB-lite"/>
    </source>
</evidence>
<evidence type="ECO:0000256" key="2">
    <source>
        <dbReference type="ARBA" id="ARBA00022763"/>
    </source>
</evidence>
<feature type="compositionally biased region" description="Polar residues" evidence="5">
    <location>
        <begin position="818"/>
        <end position="829"/>
    </location>
</feature>
<evidence type="ECO:0000256" key="3">
    <source>
        <dbReference type="ARBA" id="ARBA00023204"/>
    </source>
</evidence>
<feature type="region of interest" description="Disordered" evidence="5">
    <location>
        <begin position="267"/>
        <end position="348"/>
    </location>
</feature>
<keyword evidence="3" id="KW-0234">DNA repair</keyword>
<feature type="compositionally biased region" description="Polar residues" evidence="5">
    <location>
        <begin position="365"/>
        <end position="386"/>
    </location>
</feature>
<feature type="region of interest" description="Disordered" evidence="5">
    <location>
        <begin position="363"/>
        <end position="388"/>
    </location>
</feature>
<evidence type="ECO:0000256" key="1">
    <source>
        <dbReference type="ARBA" id="ARBA00004123"/>
    </source>
</evidence>
<protein>
    <submittedName>
        <fullName evidence="8">Chromatin assembly factor 1 subunit FAS1</fullName>
    </submittedName>
</protein>
<dbReference type="PANTHER" id="PTHR15272:SF0">
    <property type="entry name" value="CHROMATIN ASSEMBLY FACTOR 1 SUBUNIT A"/>
    <property type="match status" value="1"/>
</dbReference>
<keyword evidence="2" id="KW-0227">DNA damage</keyword>
<feature type="domain" description="Chromatin assembly factor 1 subunit A dimerization" evidence="6">
    <location>
        <begin position="502"/>
        <end position="566"/>
    </location>
</feature>
<sequence length="849" mass="96395">MAEVEPMIIDGADENSPKTNGSDQKKKQLKRKRGDPSVCTASPEEKQAKINRFREEINSLIKFCKYLVLEQRGVLLENVEKIGISSSSLNGVIACLMEESELPLSKLVDEIFDKVKGKIENCGSNGDSISKASVKSSVLLIGQRLCYGVPNADADILEDESESALWYWETRDLKLMPKSMRATLKVRRTCRKKINERITAVWAMIAALEKSEDHQSCRQDLIKASDKLSKVLTEADVRLLMETMSQKNAAELSEKEAKREEMLLIKQMEKSKRQTEKERKKMDRELNKEKLQSEKELKRLQDEAEKEERRLEKEESEMRKQLKRQQEEAEKEQRRKEKEEAESKKRLALQKQASLMERFLKKNKANPTSENDGAASKQVTSDQSPNKVERMTEPVTVAMDSLLTLGEGIDAEDIFKSHLKSWRCLGHSVRSNRKMHWGLRQKPKTELVKELKLGMNREMSCDEDLSLEKLVDGWVDSNVDGRLSCTNNNTLPNDQKHSRNRQLLQFDKSYRPAFYGVWSKKSQVVGARHPFAKDPDLDYEIDSDEEWEEEEPGESLSDCDKDDEDECAEGQLRGDDEDESEDGFFVPDGYLSDNEGVRDDEMESDELDEETRNLPGSEQAGQSEEFYTLLRQQKYLNNLTEHALRKNQPLIVLNLMHEKAILLPAEGLTDMQKFEQKCLQSLSVRPYPGCPPIEISICNDTVQEDQESSPSSSKSSTTPVASAAALLNSDLPQVISVIQSCSQSIGKVVESLQNKFPAIPKSQLRNKVREISEFSDNRWQVKKEILTELGLTVSPEKSSGKTKSIAKFFSKRCLPPSGKTSNPNETFPQPSHKAAAAVQPQLDGTFKNQ</sequence>
<evidence type="ECO:0000259" key="6">
    <source>
        <dbReference type="Pfam" id="PF12253"/>
    </source>
</evidence>
<feature type="domain" description="Chromatin assembly factor 1 subunit Cac1-like C-terminal" evidence="7">
    <location>
        <begin position="731"/>
        <end position="781"/>
    </location>
</feature>
<feature type="compositionally biased region" description="Acidic residues" evidence="5">
    <location>
        <begin position="598"/>
        <end position="609"/>
    </location>
</feature>
<comment type="caution">
    <text evidence="8">The sequence shown here is derived from an EMBL/GenBank/DDBJ whole genome shotgun (WGS) entry which is preliminary data.</text>
</comment>
<dbReference type="Pfam" id="PF21796">
    <property type="entry name" value="Cac1_C"/>
    <property type="match status" value="1"/>
</dbReference>
<dbReference type="Pfam" id="PF12253">
    <property type="entry name" value="CAF1A_dimeriz"/>
    <property type="match status" value="1"/>
</dbReference>
<dbReference type="InterPro" id="IPR022043">
    <property type="entry name" value="CAF1A_DD"/>
</dbReference>
<feature type="compositionally biased region" description="Acidic residues" evidence="5">
    <location>
        <begin position="543"/>
        <end position="553"/>
    </location>
</feature>
<evidence type="ECO:0000259" key="7">
    <source>
        <dbReference type="Pfam" id="PF21796"/>
    </source>
</evidence>
<keyword evidence="4" id="KW-0539">Nucleus</keyword>
<dbReference type="PANTHER" id="PTHR15272">
    <property type="entry name" value="CHROMATIN ASSEMBLY FACTOR 1 SUBUNIT A CAF-1 SUBUNIT A"/>
    <property type="match status" value="1"/>
</dbReference>
<name>A0ABD1UNZ3_9LAMI</name>
<feature type="region of interest" description="Disordered" evidence="5">
    <location>
        <begin position="543"/>
        <end position="622"/>
    </location>
</feature>
<evidence type="ECO:0000313" key="9">
    <source>
        <dbReference type="Proteomes" id="UP001604336"/>
    </source>
</evidence>
<dbReference type="InterPro" id="IPR048800">
    <property type="entry name" value="Cac1-like_C"/>
</dbReference>
<comment type="subcellular location">
    <subcellularLocation>
        <location evidence="1">Nucleus</location>
    </subcellularLocation>
</comment>
<dbReference type="AlphaFoldDB" id="A0ABD1UNZ3"/>
<gene>
    <name evidence="8" type="ORF">Adt_11304</name>
</gene>
<feature type="region of interest" description="Disordered" evidence="5">
    <location>
        <begin position="1"/>
        <end position="43"/>
    </location>
</feature>
<feature type="region of interest" description="Disordered" evidence="5">
    <location>
        <begin position="812"/>
        <end position="849"/>
    </location>
</feature>
<evidence type="ECO:0000256" key="4">
    <source>
        <dbReference type="ARBA" id="ARBA00023242"/>
    </source>
</evidence>
<dbReference type="GO" id="GO:0005634">
    <property type="term" value="C:nucleus"/>
    <property type="evidence" value="ECO:0007669"/>
    <property type="project" value="UniProtKB-SubCell"/>
</dbReference>
<proteinExistence type="predicted"/>
<keyword evidence="9" id="KW-1185">Reference proteome</keyword>
<dbReference type="GO" id="GO:0006281">
    <property type="term" value="P:DNA repair"/>
    <property type="evidence" value="ECO:0007669"/>
    <property type="project" value="UniProtKB-KW"/>
</dbReference>